<dbReference type="Proteomes" id="UP000033452">
    <property type="component" value="Unassembled WGS sequence"/>
</dbReference>
<proteinExistence type="predicted"/>
<dbReference type="OrthoDB" id="5624951at2"/>
<name>A0A0F4QQ37_9GAMM</name>
<comment type="caution">
    <text evidence="1">The sequence shown here is derived from an EMBL/GenBank/DDBJ whole genome shotgun (WGS) entry which is preliminary data.</text>
</comment>
<dbReference type="PATRIC" id="fig|43658.5.peg.2140"/>
<keyword evidence="2" id="KW-1185">Reference proteome</keyword>
<evidence type="ECO:0000313" key="2">
    <source>
        <dbReference type="Proteomes" id="UP000033452"/>
    </source>
</evidence>
<reference evidence="1 2" key="1">
    <citation type="journal article" date="2015" name="BMC Genomics">
        <title>Genome mining reveals unlocked bioactive potential of marine Gram-negative bacteria.</title>
        <authorList>
            <person name="Machado H."/>
            <person name="Sonnenschein E.C."/>
            <person name="Melchiorsen J."/>
            <person name="Gram L."/>
        </authorList>
    </citation>
    <scope>NUCLEOTIDE SEQUENCE [LARGE SCALE GENOMIC DNA]</scope>
    <source>
        <strain evidence="1 2">S2471</strain>
    </source>
</reference>
<evidence type="ECO:0000313" key="1">
    <source>
        <dbReference type="EMBL" id="KJZ09370.1"/>
    </source>
</evidence>
<gene>
    <name evidence="1" type="ORF">TW77_10085</name>
</gene>
<dbReference type="AlphaFoldDB" id="A0A0F4QQ37"/>
<protein>
    <submittedName>
        <fullName evidence="1">Uncharacterized protein</fullName>
    </submittedName>
</protein>
<sequence length="108" mass="12452">MTDKQAKWQRQERALRATQMAFDLTTEVQKSLKKQAIDEELTPSDMIRKILDLEVKSKKTRQRLSFNLTDEEIALLAQRFGVDPSDKRAVKQQVASLLINRYTDAQGS</sequence>
<dbReference type="EMBL" id="JXYA01000020">
    <property type="protein sequence ID" value="KJZ09370.1"/>
    <property type="molecule type" value="Genomic_DNA"/>
</dbReference>
<organism evidence="1 2">
    <name type="scientific">Pseudoalteromonas rubra</name>
    <dbReference type="NCBI Taxonomy" id="43658"/>
    <lineage>
        <taxon>Bacteria</taxon>
        <taxon>Pseudomonadati</taxon>
        <taxon>Pseudomonadota</taxon>
        <taxon>Gammaproteobacteria</taxon>
        <taxon>Alteromonadales</taxon>
        <taxon>Pseudoalteromonadaceae</taxon>
        <taxon>Pseudoalteromonas</taxon>
    </lineage>
</organism>
<accession>A0A0F4QQ37</accession>